<feature type="compositionally biased region" description="Low complexity" evidence="1">
    <location>
        <begin position="75"/>
        <end position="85"/>
    </location>
</feature>
<dbReference type="InterPro" id="IPR044575">
    <property type="entry name" value="RAY1-like"/>
</dbReference>
<feature type="compositionally biased region" description="Pro residues" evidence="1">
    <location>
        <begin position="34"/>
        <end position="43"/>
    </location>
</feature>
<protein>
    <submittedName>
        <fullName evidence="3">Rhamnogalacturonan II specific xylosyltransferase</fullName>
    </submittedName>
</protein>
<feature type="compositionally biased region" description="Basic and acidic residues" evidence="1">
    <location>
        <begin position="142"/>
        <end position="158"/>
    </location>
</feature>
<proteinExistence type="predicted"/>
<feature type="compositionally biased region" description="Pro residues" evidence="1">
    <location>
        <begin position="57"/>
        <end position="70"/>
    </location>
</feature>
<feature type="compositionally biased region" description="Polar residues" evidence="1">
    <location>
        <begin position="120"/>
        <end position="140"/>
    </location>
</feature>
<feature type="region of interest" description="Disordered" evidence="1">
    <location>
        <begin position="574"/>
        <end position="989"/>
    </location>
</feature>
<dbReference type="InterPro" id="IPR005069">
    <property type="entry name" value="Nucl-diP-sugar_transferase"/>
</dbReference>
<feature type="compositionally biased region" description="Basic residues" evidence="1">
    <location>
        <begin position="954"/>
        <end position="974"/>
    </location>
</feature>
<dbReference type="OrthoDB" id="540503at2759"/>
<feature type="compositionally biased region" description="Acidic residues" evidence="1">
    <location>
        <begin position="529"/>
        <end position="538"/>
    </location>
</feature>
<feature type="domain" description="Nucleotide-diphospho-sugar transferase" evidence="2">
    <location>
        <begin position="1413"/>
        <end position="1633"/>
    </location>
</feature>
<dbReference type="Pfam" id="PF15996">
    <property type="entry name" value="PNISR"/>
    <property type="match status" value="1"/>
</dbReference>
<feature type="compositionally biased region" description="Polar residues" evidence="1">
    <location>
        <begin position="252"/>
        <end position="286"/>
    </location>
</feature>
<feature type="region of interest" description="Disordered" evidence="1">
    <location>
        <begin position="1"/>
        <end position="337"/>
    </location>
</feature>
<feature type="compositionally biased region" description="Pro residues" evidence="1">
    <location>
        <begin position="99"/>
        <end position="108"/>
    </location>
</feature>
<evidence type="ECO:0000313" key="4">
    <source>
        <dbReference type="Proteomes" id="UP000634136"/>
    </source>
</evidence>
<name>A0A834SV91_9FABA</name>
<evidence type="ECO:0000313" key="3">
    <source>
        <dbReference type="EMBL" id="KAF7809340.1"/>
    </source>
</evidence>
<dbReference type="Pfam" id="PF03407">
    <property type="entry name" value="Nucleotid_trans"/>
    <property type="match status" value="1"/>
</dbReference>
<gene>
    <name evidence="3" type="ORF">G2W53_036083</name>
</gene>
<dbReference type="InterPro" id="IPR025322">
    <property type="entry name" value="PADRE_dom"/>
</dbReference>
<sequence length="1880" mass="210206">MDSFQQPHGYMRPPPPPPHTADPHHSQFHQIQPPRQPAPPPQGPWFSSQFQYHPSQTPSPPPQWAPPPPPHSDHFPPSASYLPHSNPYPPPHSYHHNQFPPPPPPSRPHVPTQFPPHSHIPQSYPQEWNTPSWPPNQSWDYTAHKNEEDWAARARAWADAKAAMESQHPQSQFSPAGRLLQEQNHYHDQYHQSVDSRYPDIQNQSHPSSSYPQFSVSDASMQRLPGPQQEAASVSSETSYTSDAHLSYSARDGTSTGDPTVSFQHQGNLPTNPSVHQQEVPSSYSSVAGKDAADKNQQSYTMFHLPNSSSQEQQHLQPSMQAPFASGSHSVDPAISLADQPLDFAPRFNREGDLQMQSTYGHHDSATSIRGIDPVSGVPSINSWAPPVAPGVAYPPIPPVLASGPQHDPSITTPVPGHVAPAFGRFPGSGLAPTIPPGGAPFALNAGTAIHPTTAFSADAYGVSGVLERPKKASVPNWLREEIKKAVIAAPSVEHSKEESKFMDDDAGKSYVKGDEPDRKSIDSSRSAEEEEDEEDYVEEARSAAINQEIKRVLTEVLLKVTDELFDEIATKVLSEDDMTSEVIQNAPTSNHKASTSPPSAPVPKASAKVLVPVKAKEPEPDAASEKTNSSSPGDVLGLGNYASDADDGDDEMNSSSMPPALNDAAHQSVLKKSLENMHDASSHCSSQLKIEENGRIQTNSVNNLNKTSSSLSKTSNGSAIGQLHDDKVTKKMDHSHPSKVVSEDRDTEVNAFERRHDRSNGKTAGIEKTIEDPQFRESRIKTEKADRRDKTSSEDFAKDVQKTKVDENHRRKDERHQRKEKADDINEAKERVKDHNVRHGEKAKESESRKRSSHVDVRSDNKEAEKAHRGSAMEDSSRRKEHTRDKGEHRSRHKDASKSDRHKRRRSSSVSSRGRSSRDQAVTHTSESSGEGSDGSKRKMHSRKRDLSPSPVRSRRRQVSRSPHSKHSQRRHSPYSSLDISRGKRSRSRSPVRYIHTVAFLFPAVLKRGIVEKLELWSIWLSGFVLIVLSLYTTQRLPSLKDQIQSKTPNTNSNAISDSSITIFTAPKPFTGSTATRQTLAVRSWLALSPHVTVVLYSQHSSVASFAHTFGSRVLVNIQIDFTFLGTPFFHSMIAKSRSFASDIFVIVDPETIILSGLISTLNYAHQLHHDWLLIASSPNVSSFPFHLDESGKHWHTDNGKRMHIQELQQILQQNWQWNHCDMKMLIAWNNRDVPLHNGVLPPFLFGKGIHNSWIIHEAMSSEFRFVIDASWTITSFHLSDQDDFHPKVEDSAALDMENTKWEYLGNSHLGTHYGSFFFNEANYSSLLKLFKCGNQYILLDPKKNAIYPIGHPDCFPKDKMILSAPMELPFSLESILSITADKNKTIILAVAGYSYKDMLMSWVCRMRRLSIANFAVCALDQETYQFSILQGIPVFRDPIAPRDISYNDCHFGTKCFQRVTKVKSRIVLKILKLGYNVLLSDVDIYWFKNPVPLLSSFGPAVLAAQSDEFNKQGSINLPRRLNSGFYYAHSDGQTISAMEKVVKHAAISGLSEQPSFYDMLCGEGGIYRAGDNTCVEPETNLTVHFLDRDLFPNGAYLDLWQEKDVKAACLKKGCLIIHNNWISGRLKKLERQILSGLVEHTHKDAGRKNQLRGSKGSPDLSLQGSKDIYVRIVHAGGKQEWYEHAILASKLMEKYPGMCVARPEVFKSPYQSVLWPEERLIVGQKYFIISFRDVEKLKRKLSGESHTRSPNGLFQELLTEKTTRSPNGHKVRENGTPNEVGGQEELGGKTYVSPSRCKVEEKSKIKEVLDAKVNESVDEEICFSSAKDFYVCKEKPIRYQKRKGIKGKKPFVPPLPKSKLYRGLGWQPSLPAVQELSP</sequence>
<comment type="caution">
    <text evidence="3">The sequence shown here is derived from an EMBL/GenBank/DDBJ whole genome shotgun (WGS) entry which is preliminary data.</text>
</comment>
<dbReference type="PANTHER" id="PTHR47483">
    <property type="entry name" value="BETA-ARABINOFURANOSYLTRANSFERASE RAY1"/>
    <property type="match status" value="1"/>
</dbReference>
<keyword evidence="4" id="KW-1185">Reference proteome</keyword>
<accession>A0A834SV91</accession>
<keyword evidence="3" id="KW-0808">Transferase</keyword>
<feature type="compositionally biased region" description="Polar residues" evidence="1">
    <location>
        <begin position="582"/>
        <end position="592"/>
    </location>
</feature>
<evidence type="ECO:0000256" key="1">
    <source>
        <dbReference type="SAM" id="MobiDB-lite"/>
    </source>
</evidence>
<feature type="region of interest" description="Disordered" evidence="1">
    <location>
        <begin position="1761"/>
        <end position="1791"/>
    </location>
</feature>
<feature type="compositionally biased region" description="Low complexity" evidence="1">
    <location>
        <begin position="700"/>
        <end position="719"/>
    </location>
</feature>
<dbReference type="Proteomes" id="UP000634136">
    <property type="component" value="Unassembled WGS sequence"/>
</dbReference>
<evidence type="ECO:0000259" key="2">
    <source>
        <dbReference type="Pfam" id="PF03407"/>
    </source>
</evidence>
<organism evidence="3 4">
    <name type="scientific">Senna tora</name>
    <dbReference type="NCBI Taxonomy" id="362788"/>
    <lineage>
        <taxon>Eukaryota</taxon>
        <taxon>Viridiplantae</taxon>
        <taxon>Streptophyta</taxon>
        <taxon>Embryophyta</taxon>
        <taxon>Tracheophyta</taxon>
        <taxon>Spermatophyta</taxon>
        <taxon>Magnoliopsida</taxon>
        <taxon>eudicotyledons</taxon>
        <taxon>Gunneridae</taxon>
        <taxon>Pentapetalae</taxon>
        <taxon>rosids</taxon>
        <taxon>fabids</taxon>
        <taxon>Fabales</taxon>
        <taxon>Fabaceae</taxon>
        <taxon>Caesalpinioideae</taxon>
        <taxon>Cassia clade</taxon>
        <taxon>Senna</taxon>
    </lineage>
</organism>
<dbReference type="InterPro" id="IPR031937">
    <property type="entry name" value="PNISR"/>
</dbReference>
<feature type="compositionally biased region" description="Basic and acidic residues" evidence="1">
    <location>
        <begin position="673"/>
        <end position="682"/>
    </location>
</feature>
<feature type="compositionally biased region" description="Basic and acidic residues" evidence="1">
    <location>
        <begin position="724"/>
        <end position="761"/>
    </location>
</feature>
<feature type="compositionally biased region" description="Polar residues" evidence="1">
    <location>
        <begin position="191"/>
        <end position="220"/>
    </location>
</feature>
<feature type="compositionally biased region" description="Low complexity" evidence="1">
    <location>
        <begin position="593"/>
        <end position="610"/>
    </location>
</feature>
<dbReference type="EMBL" id="JAAIUW010000011">
    <property type="protein sequence ID" value="KAF7809340.1"/>
    <property type="molecule type" value="Genomic_DNA"/>
</dbReference>
<feature type="compositionally biased region" description="Basic and acidic residues" evidence="1">
    <location>
        <begin position="769"/>
        <end position="900"/>
    </location>
</feature>
<dbReference type="GO" id="GO:0016757">
    <property type="term" value="F:glycosyltransferase activity"/>
    <property type="evidence" value="ECO:0007669"/>
    <property type="project" value="InterPro"/>
</dbReference>
<feature type="compositionally biased region" description="Basic and acidic residues" evidence="1">
    <location>
        <begin position="494"/>
        <end position="528"/>
    </location>
</feature>
<feature type="compositionally biased region" description="Polar residues" evidence="1">
    <location>
        <begin position="230"/>
        <end position="244"/>
    </location>
</feature>
<dbReference type="Pfam" id="PF14009">
    <property type="entry name" value="PADRE"/>
    <property type="match status" value="1"/>
</dbReference>
<feature type="compositionally biased region" description="Polar residues" evidence="1">
    <location>
        <begin position="295"/>
        <end position="320"/>
    </location>
</feature>
<reference evidence="3" key="1">
    <citation type="submission" date="2020-09" db="EMBL/GenBank/DDBJ databases">
        <title>Genome-Enabled Discovery of Anthraquinone Biosynthesis in Senna tora.</title>
        <authorList>
            <person name="Kang S.-H."/>
            <person name="Pandey R.P."/>
            <person name="Lee C.-M."/>
            <person name="Sim J.-S."/>
            <person name="Jeong J.-T."/>
            <person name="Choi B.-S."/>
            <person name="Jung M."/>
            <person name="Ginzburg D."/>
            <person name="Zhao K."/>
            <person name="Won S.Y."/>
            <person name="Oh T.-J."/>
            <person name="Yu Y."/>
            <person name="Kim N.-H."/>
            <person name="Lee O.R."/>
            <person name="Lee T.-H."/>
            <person name="Bashyal P."/>
            <person name="Kim T.-S."/>
            <person name="Lee W.-H."/>
            <person name="Kawkins C."/>
            <person name="Kim C.-K."/>
            <person name="Kim J.S."/>
            <person name="Ahn B.O."/>
            <person name="Rhee S.Y."/>
            <person name="Sohng J.K."/>
        </authorList>
    </citation>
    <scope>NUCLEOTIDE SEQUENCE</scope>
    <source>
        <tissue evidence="3">Leaf</tissue>
    </source>
</reference>
<feature type="region of interest" description="Disordered" evidence="1">
    <location>
        <begin position="494"/>
        <end position="541"/>
    </location>
</feature>
<dbReference type="PANTHER" id="PTHR47483:SF1">
    <property type="entry name" value="BETA-ARABINOFURANOSYLTRANSFERASE RAY1"/>
    <property type="match status" value="1"/>
</dbReference>